<dbReference type="AlphaFoldDB" id="A0A017HII5"/>
<dbReference type="SUPFAM" id="SSF88723">
    <property type="entry name" value="PIN domain-like"/>
    <property type="match status" value="1"/>
</dbReference>
<evidence type="ECO:0000313" key="2">
    <source>
        <dbReference type="EMBL" id="EYD74327.1"/>
    </source>
</evidence>
<comment type="caution">
    <text evidence="2">The sequence shown here is derived from an EMBL/GenBank/DDBJ whole genome shotgun (WGS) entry which is preliminary data.</text>
</comment>
<keyword evidence="3" id="KW-1185">Reference proteome</keyword>
<dbReference type="PATRIC" id="fig|442562.3.peg.4045"/>
<accession>A0A017HII5</accession>
<evidence type="ECO:0000313" key="3">
    <source>
        <dbReference type="Proteomes" id="UP000019666"/>
    </source>
</evidence>
<dbReference type="Pfam" id="PF01850">
    <property type="entry name" value="PIN"/>
    <property type="match status" value="1"/>
</dbReference>
<organism evidence="2 3">
    <name type="scientific">Rubellimicrobium mesophilum DSM 19309</name>
    <dbReference type="NCBI Taxonomy" id="442562"/>
    <lineage>
        <taxon>Bacteria</taxon>
        <taxon>Pseudomonadati</taxon>
        <taxon>Pseudomonadota</taxon>
        <taxon>Alphaproteobacteria</taxon>
        <taxon>Rhodobacterales</taxon>
        <taxon>Roseobacteraceae</taxon>
        <taxon>Rubellimicrobium</taxon>
    </lineage>
</organism>
<dbReference type="STRING" id="442562.Rumeso_04108"/>
<dbReference type="Proteomes" id="UP000019666">
    <property type="component" value="Unassembled WGS sequence"/>
</dbReference>
<proteinExistence type="predicted"/>
<dbReference type="Gene3D" id="3.40.50.1010">
    <property type="entry name" value="5'-nuclease"/>
    <property type="match status" value="1"/>
</dbReference>
<gene>
    <name evidence="2" type="ORF">Rumeso_04108</name>
</gene>
<protein>
    <recommendedName>
        <fullName evidence="1">PIN domain-containing protein</fullName>
    </recommendedName>
</protein>
<dbReference type="HOGENOM" id="CLU_135601_0_0_5"/>
<dbReference type="InterPro" id="IPR002716">
    <property type="entry name" value="PIN_dom"/>
</dbReference>
<dbReference type="EMBL" id="AOSK01000117">
    <property type="protein sequence ID" value="EYD74327.1"/>
    <property type="molecule type" value="Genomic_DNA"/>
</dbReference>
<reference evidence="2 3" key="1">
    <citation type="submission" date="2013-02" db="EMBL/GenBank/DDBJ databases">
        <authorList>
            <person name="Fiebig A."/>
            <person name="Goeker M."/>
            <person name="Klenk H.-P.P."/>
        </authorList>
    </citation>
    <scope>NUCLEOTIDE SEQUENCE [LARGE SCALE GENOMIC DNA]</scope>
    <source>
        <strain evidence="2 3">DSM 19309</strain>
    </source>
</reference>
<sequence length="122" mass="12569">MDSSALLCLLNGEAGAERVAEVLPSAVIGAVNLAEVVTKLRERGLSAEEVEEALGGFNLDVRPFTAVQAYATGHLRQATRSQGLSLGDRACLALAVELGAPALTADQAWGKVNAGAAVEVIR</sequence>
<name>A0A017HII5_9RHOB</name>
<evidence type="ECO:0000259" key="1">
    <source>
        <dbReference type="Pfam" id="PF01850"/>
    </source>
</evidence>
<dbReference type="CDD" id="cd18682">
    <property type="entry name" value="PIN_VapC-like"/>
    <property type="match status" value="1"/>
</dbReference>
<feature type="domain" description="PIN" evidence="1">
    <location>
        <begin position="2"/>
        <end position="112"/>
    </location>
</feature>
<dbReference type="InterPro" id="IPR029060">
    <property type="entry name" value="PIN-like_dom_sf"/>
</dbReference>